<reference evidence="3 4" key="1">
    <citation type="journal article" date="2019" name="Int. J. Syst. Evol. Microbiol.">
        <title>The Global Catalogue of Microorganisms (GCM) 10K type strain sequencing project: providing services to taxonomists for standard genome sequencing and annotation.</title>
        <authorList>
            <consortium name="The Broad Institute Genomics Platform"/>
            <consortium name="The Broad Institute Genome Sequencing Center for Infectious Disease"/>
            <person name="Wu L."/>
            <person name="Ma J."/>
        </authorList>
    </citation>
    <scope>NUCLEOTIDE SEQUENCE [LARGE SCALE GENOMIC DNA]</scope>
    <source>
        <strain evidence="3 4">JCM 15933</strain>
    </source>
</reference>
<dbReference type="SUPFAM" id="SSF52096">
    <property type="entry name" value="ClpP/crotonase"/>
    <property type="match status" value="1"/>
</dbReference>
<dbReference type="PROSITE" id="PS00166">
    <property type="entry name" value="ENOYL_COA_HYDRATASE"/>
    <property type="match status" value="1"/>
</dbReference>
<proteinExistence type="inferred from homology"/>
<keyword evidence="4" id="KW-1185">Reference proteome</keyword>
<dbReference type="EMBL" id="BAAAQD010000001">
    <property type="protein sequence ID" value="GAA1501876.1"/>
    <property type="molecule type" value="Genomic_DNA"/>
</dbReference>
<name>A0ABN1ZPX1_9ACTN</name>
<accession>A0ABN1ZPX1</accession>
<dbReference type="Gene3D" id="3.90.226.10">
    <property type="entry name" value="2-enoyl-CoA Hydratase, Chain A, domain 1"/>
    <property type="match status" value="1"/>
</dbReference>
<dbReference type="CDD" id="cd06558">
    <property type="entry name" value="crotonase-like"/>
    <property type="match status" value="1"/>
</dbReference>
<evidence type="ECO:0000256" key="1">
    <source>
        <dbReference type="ARBA" id="ARBA00005254"/>
    </source>
</evidence>
<dbReference type="InterPro" id="IPR001753">
    <property type="entry name" value="Enoyl-CoA_hydra/iso"/>
</dbReference>
<dbReference type="RefSeq" id="WP_344500399.1">
    <property type="nucleotide sequence ID" value="NZ_BAAAQD010000001.1"/>
</dbReference>
<dbReference type="PANTHER" id="PTHR43459:SF1">
    <property type="entry name" value="EG:BACN32G11.4 PROTEIN"/>
    <property type="match status" value="1"/>
</dbReference>
<comment type="similarity">
    <text evidence="1 2">Belongs to the enoyl-CoA hydratase/isomerase family.</text>
</comment>
<dbReference type="InterPro" id="IPR014748">
    <property type="entry name" value="Enoyl-CoA_hydra_C"/>
</dbReference>
<protein>
    <submittedName>
        <fullName evidence="3">Enoyl-CoA hydratase</fullName>
    </submittedName>
</protein>
<evidence type="ECO:0000313" key="3">
    <source>
        <dbReference type="EMBL" id="GAA1501876.1"/>
    </source>
</evidence>
<dbReference type="Gene3D" id="1.10.12.10">
    <property type="entry name" value="Lyase 2-enoyl-coa Hydratase, Chain A, domain 2"/>
    <property type="match status" value="1"/>
</dbReference>
<gene>
    <name evidence="3" type="ORF">GCM10009827_012540</name>
</gene>
<organism evidence="3 4">
    <name type="scientific">Dactylosporangium maewongense</name>
    <dbReference type="NCBI Taxonomy" id="634393"/>
    <lineage>
        <taxon>Bacteria</taxon>
        <taxon>Bacillati</taxon>
        <taxon>Actinomycetota</taxon>
        <taxon>Actinomycetes</taxon>
        <taxon>Micromonosporales</taxon>
        <taxon>Micromonosporaceae</taxon>
        <taxon>Dactylosporangium</taxon>
    </lineage>
</organism>
<comment type="caution">
    <text evidence="3">The sequence shown here is derived from an EMBL/GenBank/DDBJ whole genome shotgun (WGS) entry which is preliminary data.</text>
</comment>
<evidence type="ECO:0000256" key="2">
    <source>
        <dbReference type="RuleBase" id="RU003707"/>
    </source>
</evidence>
<evidence type="ECO:0000313" key="4">
    <source>
        <dbReference type="Proteomes" id="UP001501470"/>
    </source>
</evidence>
<sequence length="267" mass="27713">MNGPQSDVLLDVKDGVARITLNRPERGNGVTYALAARLHDVVAEVASRRDVRVVVLTGAGRQFCVGGDLAGDAFAAARQDVPVDDDVRAQIERGRLTEAIRALPQITIAAVNGGCAGAGLALALACDLRIAAEHAVLRTAYLDAGVSGDYGITWLLPALLGEARARELLLLSEKLDAQTALRYGLLHRVVSGPALNGTADAFAERCAARAPLAVAAIKENLAGAAGVPLGEHLAAEARRQVATARSADAAEAAAAFLARRPPVFHGR</sequence>
<dbReference type="Pfam" id="PF00378">
    <property type="entry name" value="ECH_1"/>
    <property type="match status" value="1"/>
</dbReference>
<dbReference type="InterPro" id="IPR018376">
    <property type="entry name" value="Enoyl-CoA_hyd/isom_CS"/>
</dbReference>
<dbReference type="PANTHER" id="PTHR43459">
    <property type="entry name" value="ENOYL-COA HYDRATASE"/>
    <property type="match status" value="1"/>
</dbReference>
<dbReference type="Proteomes" id="UP001501470">
    <property type="component" value="Unassembled WGS sequence"/>
</dbReference>
<dbReference type="InterPro" id="IPR029045">
    <property type="entry name" value="ClpP/crotonase-like_dom_sf"/>
</dbReference>